<accession>A0A086JAE5</accession>
<dbReference type="VEuPathDB" id="ToxoDB:TGDOM2_401660"/>
<evidence type="ECO:0000313" key="3">
    <source>
        <dbReference type="Proteomes" id="UP000028837"/>
    </source>
</evidence>
<dbReference type="EMBL" id="AHZU02001792">
    <property type="protein sequence ID" value="KFG29113.1"/>
    <property type="molecule type" value="Genomic_DNA"/>
</dbReference>
<dbReference type="Proteomes" id="UP000028837">
    <property type="component" value="Unassembled WGS sequence"/>
</dbReference>
<sequence length="107" mass="11908">MAFSTSPTSAEHVATGRGSRHPVRVGTVRLRFWSTPRHRTRIPGTGILSELSFSSYGAEGCRSIWGHPESILQRNSRTHTLRPCIKPFATWISVCPSMSARVTCRNL</sequence>
<evidence type="ECO:0000256" key="1">
    <source>
        <dbReference type="SAM" id="MobiDB-lite"/>
    </source>
</evidence>
<organism evidence="2 3">
    <name type="scientific">Toxoplasma gondii GAB2-2007-GAL-DOM2</name>
    <dbReference type="NCBI Taxonomy" id="1130820"/>
    <lineage>
        <taxon>Eukaryota</taxon>
        <taxon>Sar</taxon>
        <taxon>Alveolata</taxon>
        <taxon>Apicomplexa</taxon>
        <taxon>Conoidasida</taxon>
        <taxon>Coccidia</taxon>
        <taxon>Eucoccidiorida</taxon>
        <taxon>Eimeriorina</taxon>
        <taxon>Sarcocystidae</taxon>
        <taxon>Toxoplasma</taxon>
    </lineage>
</organism>
<evidence type="ECO:0000313" key="2">
    <source>
        <dbReference type="EMBL" id="KFG29113.1"/>
    </source>
</evidence>
<dbReference type="AlphaFoldDB" id="A0A086JAE5"/>
<feature type="region of interest" description="Disordered" evidence="1">
    <location>
        <begin position="1"/>
        <end position="21"/>
    </location>
</feature>
<protein>
    <submittedName>
        <fullName evidence="2">Uncharacterized protein</fullName>
    </submittedName>
</protein>
<name>A0A086JAE5_TOXGO</name>
<comment type="caution">
    <text evidence="2">The sequence shown here is derived from an EMBL/GenBank/DDBJ whole genome shotgun (WGS) entry which is preliminary data.</text>
</comment>
<gene>
    <name evidence="2" type="ORF">TGDOM2_401660</name>
</gene>
<proteinExistence type="predicted"/>
<reference evidence="2 3" key="1">
    <citation type="submission" date="2014-02" db="EMBL/GenBank/DDBJ databases">
        <authorList>
            <person name="Sibley D."/>
            <person name="Venepally P."/>
            <person name="Karamycheva S."/>
            <person name="Hadjithomas M."/>
            <person name="Khan A."/>
            <person name="Brunk B."/>
            <person name="Roos D."/>
            <person name="Caler E."/>
            <person name="Lorenzi H."/>
        </authorList>
    </citation>
    <scope>NUCLEOTIDE SEQUENCE [LARGE SCALE GENOMIC DNA]</scope>
    <source>
        <strain evidence="2 3">GAB2-2007-GAL-DOM2</strain>
    </source>
</reference>